<dbReference type="Gene3D" id="1.20.5.170">
    <property type="match status" value="1"/>
</dbReference>
<keyword evidence="6" id="KW-0812">Transmembrane</keyword>
<keyword evidence="8" id="KW-0653">Protein transport</keyword>
<feature type="compositionally biased region" description="Low complexity" evidence="12">
    <location>
        <begin position="1516"/>
        <end position="1534"/>
    </location>
</feature>
<evidence type="ECO:0000256" key="4">
    <source>
        <dbReference type="ARBA" id="ARBA00022448"/>
    </source>
</evidence>
<feature type="domain" description="Trimeric autotransporter adhesin YadA-like head" evidence="14">
    <location>
        <begin position="433"/>
        <end position="459"/>
    </location>
</feature>
<dbReference type="SUPFAM" id="SSF101967">
    <property type="entry name" value="Adhesin YadA, collagen-binding domain"/>
    <property type="match status" value="7"/>
</dbReference>
<feature type="domain" description="Trimeric autotransporter adhesin YadA-like head" evidence="14">
    <location>
        <begin position="675"/>
        <end position="698"/>
    </location>
</feature>
<dbReference type="InterPro" id="IPR045584">
    <property type="entry name" value="Pilin-like"/>
</dbReference>
<feature type="domain" description="Trimeric autotransporter adhesin YadA-like head" evidence="14">
    <location>
        <begin position="971"/>
        <end position="997"/>
    </location>
</feature>
<evidence type="ECO:0000259" key="13">
    <source>
        <dbReference type="Pfam" id="PF03895"/>
    </source>
</evidence>
<evidence type="ECO:0000256" key="9">
    <source>
        <dbReference type="ARBA" id="ARBA00023136"/>
    </source>
</evidence>
<evidence type="ECO:0000256" key="5">
    <source>
        <dbReference type="ARBA" id="ARBA00022452"/>
    </source>
</evidence>
<comment type="caution">
    <text evidence="16">The sequence shown here is derived from an EMBL/GenBank/DDBJ whole genome shotgun (WGS) entry which is preliminary data.</text>
</comment>
<feature type="compositionally biased region" description="Basic and acidic residues" evidence="12">
    <location>
        <begin position="3840"/>
        <end position="3852"/>
    </location>
</feature>
<feature type="domain" description="Trimeric autotransporter adhesin YadA-like stalk" evidence="15">
    <location>
        <begin position="791"/>
        <end position="820"/>
    </location>
</feature>
<comment type="similarity">
    <text evidence="3">Belongs to the autotransporter-2 (AT-2) (TC 1.B.40) family.</text>
</comment>
<dbReference type="InterPro" id="IPR005594">
    <property type="entry name" value="YadA_C"/>
</dbReference>
<evidence type="ECO:0000256" key="8">
    <source>
        <dbReference type="ARBA" id="ARBA00022927"/>
    </source>
</evidence>
<feature type="domain" description="Trimeric autotransporter adhesin YadA-like stalk" evidence="15">
    <location>
        <begin position="1458"/>
        <end position="1492"/>
    </location>
</feature>
<dbReference type="Gene3D" id="2.150.10.10">
    <property type="entry name" value="Serralysin-like metalloprotease, C-terminal"/>
    <property type="match status" value="10"/>
</dbReference>
<dbReference type="GO" id="GO:0015031">
    <property type="term" value="P:protein transport"/>
    <property type="evidence" value="ECO:0007669"/>
    <property type="project" value="UniProtKB-KW"/>
</dbReference>
<sequence length="4028" mass="426878">MNKIFKTKYDVTTGQTKVVSELANNRQVASRVEAASVSVGQPKCGVFFGGMLGAFKVLPLALVMSGLLSSAAYGYDVWVHSADVMEGSSASPQKSTLNRKTQIMYSSERPNNIPDEAVILSDYANKTGKNASYSNKDFNQTVVIGSRAVVGGDKGTAIGFGAATGENTATSAHNPTVTQEEAKSILLKDEDGSYKDLREKYFEFATNPKWKPTTEEKKRDIINQVIIMEKEKRKKDPKRALNKEGTAVGYRSFARGQEATALGNDVVAWGDSSISIGSDNAAGHDAKPLSKEMFRLFYNVRNDFNYTKEYAAVDFEIMKDDSGKPMLNDQGQLLAEDGYTPIYQNGTYFVRKNGKDYKGGYYRIEGENFYDVESENAAYKNYIDPNTPGYEEKIKQIKALSDYKRYELYLKKEGEAYQKYLADHRNTKTHTWARGNNAIAIGARSIAYGDNSTALGTFAVAAKDYSTAIGSNTVAFGEGSLVMGNNSYVYADGSVGIGNKVQAIGTGSMVYGKDSFAGGLGSLAIGDHTFANVKMGKVFNGEGLGIEPYNLLAKDKKYPEYADGTQGLQNNKITIEDLYRIGDTAAIQDIMKEHINAHTTVQEGTGEEKAEQSKDSQGRHNQGAIAIGSYSVALGDNAISLGRYAYAKEDSTVALGRFAFAQKESSFSIGNFTRALGKQSVAFGTHSLVEADDSMALGIKAKVLAEMPTALRSEKNKQNGKSDFTIKNAMAIGNGAEASFSDSIALGVNAKTDYTQTEMAQGGWAPKNAISIPSSERIGYLSVGGKNAERRIVNVSPGASDTDAVNVSQLRALEEAILYGNTLEEDNINSGVKYVSVKGLDDLKLLVTKEQDYKNYIKIKREYLKLKARKEIGEETINTDELGAKLKKYETRYSDFSTKSSKLQKEYDNPAYSLLFPSSDTEEDKKRKRKDRLKSKIDEIEKAYADDEKVSVLTMAEKEKINNSNFNSDRAKKSGSMAIGVGALANSDNSIVIGQNAKIENDKAHNTVLLGNNTSSNFANAVALGNYSVADRPAEKFTQAEPEAYINDELAKAIGGETYAAVSVGKNGGNISEIQEIVKAKKEFDKWVQANKSSHDQEKYTKEKAEKEATLKKLALRKITNVAPGTKDTDVVILAQLKEAMKGVKNVGTLHYLSVNNPMQQGSNYNNDGAKGSNSVAIGVDAGTDKNATAGIAIGKGASSKAQNAIVIGTNVSVDIPNSFVLGSNNKVETTPDKRRTNDAVVVMGSGTTLKNSFASTAIGAVYANNGKHINGKTDIKGAYIENAPWATVIGNKSKVYNGTDIIALANNIEVNVNKANFDTDKNANDNLVIIGNKAKAARAKDSVVIGSGAKALTGDEKNHAYEKVEKAVSIGQAAVVKATGAVALGQGAVVETAAGNSIALGQGSQATAKEEAKKDTTVAIDGKNIKFKWTAGVSSDNTEGKKKSVLSIGKANNERIIKHVAAGAVTATSTDAINGSQLYAVADEFSKLAVNVLGAEVEDASKTGFKKSEFTALLSSPSTSTTPPQPQGQTQTTQKTAMTFKDAIEANITKLNSGFVFGSGDESGEQRTHYLGDKLIIKAGNTKVEDKALKTETQYSSNNIRTAYLKDKKELLIGIKENPTFKKVSLEEEQTYNSDPKQNKVGEKELITKGYLDGALANVASSFTVKGDTPSSGSDASLEINKTNTTLNIKGGNNITTAVDTGNKALTISLKEALTGIKTIELKDDNGSHSKTIAINNKGDLVVREENGKQQDVENKIITKKNIGNQTITYKSNGGGQKVKADNKEINEYTVKLSEGFDFLKDENDNISVTVKENGQIQHKLANNLKEIDSIKSGKDESGAKISFTNNSSHTSGGHSATKNQIEFTLGNTNGGVATKFTFSEAGLDLGNKQIKNIASGIGTSSTDGTTKNNIDKVLSGNLADSSNGQSADDISKNAVNVKDLSDVAKAISDKGIQLKGNGTSADTKTLKLGSVLTVDSSQSKKNATNANEKDITTKLSESNGALTLTLELNKATSVDGNDERIVTSKAVADKLKDFATTETLEEDFLRITGENIGDKQKEFGSNVGISEIKLDDEEKTELVQAQALIDYLKGSGDKSVKVSDSSKTIAEGEGSISIGYDAKSQNEGSIALGYGANALNSGSISIGQGSNVLGVNSIGLGKDNKVNGNFSFVVGDENEIGSKSTSTYVMGSNNNISGERNISIGSSNKIEKDENILLGSNNEVSGTGNILLGSRINVGEDTENAIVLGNQSVAVSNALSVGTPRNRRRIVFVGDPEQDYDAVNKKYVDNLLANKASAFMVTSDEGNTDNISGTLSIKGAETKNATDNKKHQNITTKASGSELTIALNKDLKGIESIGKDDSNALVFKNNTSNTDGSSSTNTAELKVDGHALTFTPVNGKTDKDKNVKISNVAGGQIAENSTDAINGKQLHDLVGKLGLSVDKTGNFTAPSFTKVKGDDTTSTVSKDKYTTYKDAIDGLITAVNKGVTFKGNDGTNSSTKLQLGGTLTIDSSPVSSSDTTGANSATVEKDITVTLAPSNGSDPQSAGTLTLKLNKADKVEENNGKVVTSKAVADALKNYTKTTDLVDKLGTAYLKVDGSNIDDKQADFGKNVGIGKINLENGKKSTTELVQAQALIDYLKGTGDKSVKVSDSPTTEALGDGSVSVGHGAISRNEGSIAMGYGANALNTGAVSIGQDSNVLGMSSIGIGRENTVRGNFSFAVGDNNVIEKEQNYVMGSDNKITGKQNISIGSRNEVEGNENIILGSNITADDEIHNAIVLGTGSLAKSNALSVGSMRHKRKIVFVADPTDNYDAANKKYVDERGLKFKGNDAGQTEQLVNLDKLLTIDSSEAKKDDRGMKEKDIKTKVEKEGDNAKLILTLNKADNVSEHDERAVTSKAVAEKLMNYATKFEVEGNKGSKFTVNDSLKIKGKVGSGSAKTHQNITTTAKKDSSTLEIALNSDLKGIKSIGGREIGAGKGKKIASSIEFNKQGANGTKPKTNVVIESNGGTFVFDRTGLTLNTKQIKGLASGLGLQAVADGQSTNNEEAKKKAEEANQAILDKVLAGNPDMNKTNAVNVQDLSAVAKAIVGKVTAQHSEAEKVAVKYDDDTKTSITLGGKGTNGTKPSPVAIDNLKSGLGIDDIKDSGIASAAQGQVKKLVSGELDKDSSHKAVNVADLKAVAQAGLDFAGNDSDSIVHKNLGEKLEIVGQGLDKAKVADFKGTDGNIAVKADSAKSKLEISLNEELKGLKSAEFKNDKGTVNIQGDEIALKDKDGKTTIATLNDKGLTVGDKDATNGDKTHAVYGKDGFTVKGKDSKDGNDAISLKVTKDKDNKDIATLAFGKGADGKYIGAITGLADLDDKADGSSVANKNYVDTEVKKLDQKLSSANSNRPFDYYLGDEKVVKGQDGKFYKPTDLEDATYASGKYTKDGKDVVSSIKDKQSEVVIKAEPKAMVVSNIADGKLSTDSKDAINGGQLVKATGAKWIDNPNSSETAPKPKIMVFADGKDGLSGFEKTSDGKESMAAKGLTGKDGLNGKNANDKANALRNGEAGTVVFTDNQGNRLVKANDGKYYKAEDVEDNGTPKADKSAVDTQLSLVNTGGETDKPVVLGNVASGLGIDADKAKEQAENVKNAGEAVKTEAKAVTAKVGEMLSKRQEANALETAKNAQDSAINALETAWNLMPDSTEEEKVAKAKAKANLDAEKAKLAELEKELTKANEAVKAVQTELAPMQKSLEEKQKAYQTALATKDDAVNKLLSGDSSVDVKRAANLQDLKALGQAGLNFEGNDGVPVHKNLGEKLIIKGEGEFNSATTAASNIKVTASDSGMEVKLSDTLKNMTSFETKETAEGNKSRLDGNGLTVTGKNNQSAHYGSGGITLKEGNNKATLTSSALTFTNGQGQKVEIDGAKGEIRVPDLTPNSSPNAVVNKGYVERLQTHTDQKFNHLDNKIEIFNKDLRAGVAGAHAAAALPTVTMPGKSSLALSAGTYKGNNAVALGYSRLSDNGKIMLKLHGSRNSAGDFGGGVGVGWTW</sequence>
<dbReference type="GO" id="GO:0009986">
    <property type="term" value="C:cell surface"/>
    <property type="evidence" value="ECO:0007669"/>
    <property type="project" value="UniProtKB-SubCell"/>
</dbReference>
<dbReference type="InterPro" id="IPR011049">
    <property type="entry name" value="Serralysin-like_metalloprot_C"/>
</dbReference>
<dbReference type="PROSITE" id="PS00018">
    <property type="entry name" value="EF_HAND_1"/>
    <property type="match status" value="1"/>
</dbReference>
<evidence type="ECO:0000256" key="3">
    <source>
        <dbReference type="ARBA" id="ARBA00005848"/>
    </source>
</evidence>
<evidence type="ECO:0000256" key="7">
    <source>
        <dbReference type="ARBA" id="ARBA00022729"/>
    </source>
</evidence>
<dbReference type="Pfam" id="PF05662">
    <property type="entry name" value="YadA_stalk"/>
    <property type="match status" value="5"/>
</dbReference>
<dbReference type="CDD" id="cd12820">
    <property type="entry name" value="LbR_YadA-like"/>
    <property type="match status" value="4"/>
</dbReference>
<keyword evidence="4" id="KW-0813">Transport</keyword>
<feature type="coiled-coil region" evidence="11">
    <location>
        <begin position="3691"/>
        <end position="3725"/>
    </location>
</feature>
<evidence type="ECO:0000313" key="16">
    <source>
        <dbReference type="EMBL" id="TEW29929.1"/>
    </source>
</evidence>
<evidence type="ECO:0000256" key="2">
    <source>
        <dbReference type="ARBA" id="ARBA00004442"/>
    </source>
</evidence>
<feature type="domain" description="Trimeric autotransporter adhesin YadA-like stalk" evidence="15">
    <location>
        <begin position="1118"/>
        <end position="1149"/>
    </location>
</feature>
<feature type="region of interest" description="Disordered" evidence="12">
    <location>
        <begin position="600"/>
        <end position="621"/>
    </location>
</feature>
<evidence type="ECO:0000256" key="6">
    <source>
        <dbReference type="ARBA" id="ARBA00022692"/>
    </source>
</evidence>
<feature type="domain" description="Trimeric autotransporter adhesin YadA-like head" evidence="14">
    <location>
        <begin position="2655"/>
        <end position="2681"/>
    </location>
</feature>
<dbReference type="Pfam" id="PF05658">
    <property type="entry name" value="YadA_head"/>
    <property type="match status" value="10"/>
</dbReference>
<keyword evidence="9" id="KW-0472">Membrane</keyword>
<keyword evidence="10" id="KW-0998">Cell outer membrane</keyword>
<feature type="coiled-coil region" evidence="11">
    <location>
        <begin position="886"/>
        <end position="950"/>
    </location>
</feature>
<protein>
    <submittedName>
        <fullName evidence="16">Adhesin</fullName>
    </submittedName>
</protein>
<dbReference type="InterPro" id="IPR018247">
    <property type="entry name" value="EF_Hand_1_Ca_BS"/>
</dbReference>
<feature type="domain" description="Trimeric autotransporter adhesin YadA-like head" evidence="14">
    <location>
        <begin position="461"/>
        <end position="487"/>
    </location>
</feature>
<dbReference type="SUPFAM" id="SSF54523">
    <property type="entry name" value="Pili subunits"/>
    <property type="match status" value="1"/>
</dbReference>
<dbReference type="InterPro" id="IPR008640">
    <property type="entry name" value="Adhesin_Head_dom"/>
</dbReference>
<evidence type="ECO:0000256" key="12">
    <source>
        <dbReference type="SAM" id="MobiDB-lite"/>
    </source>
</evidence>
<evidence type="ECO:0000313" key="17">
    <source>
        <dbReference type="Proteomes" id="UP000297565"/>
    </source>
</evidence>
<organism evidence="16 17">
    <name type="scientific">Histophilus somni</name>
    <name type="common">Haemophilus somnus</name>
    <dbReference type="NCBI Taxonomy" id="731"/>
    <lineage>
        <taxon>Bacteria</taxon>
        <taxon>Pseudomonadati</taxon>
        <taxon>Pseudomonadota</taxon>
        <taxon>Gammaproteobacteria</taxon>
        <taxon>Pasteurellales</taxon>
        <taxon>Pasteurellaceae</taxon>
        <taxon>Histophilus</taxon>
    </lineage>
</organism>
<dbReference type="RefSeq" id="WP_133098710.1">
    <property type="nucleotide sequence ID" value="NZ_SMDH01000011.1"/>
</dbReference>
<dbReference type="Pfam" id="PF03895">
    <property type="entry name" value="YadA_anchor"/>
    <property type="match status" value="1"/>
</dbReference>
<proteinExistence type="inferred from homology"/>
<comment type="subcellular location">
    <subcellularLocation>
        <location evidence="2">Cell outer membrane</location>
    </subcellularLocation>
    <subcellularLocation>
        <location evidence="1">Cell surface</location>
    </subcellularLocation>
</comment>
<feature type="domain" description="Trimeric autotransporter adhesin YadA-like head" evidence="14">
    <location>
        <begin position="727"/>
        <end position="750"/>
    </location>
</feature>
<feature type="domain" description="Trimeric autotransporter adhesin YadA-like C-terminal membrane anchor" evidence="13">
    <location>
        <begin position="3968"/>
        <end position="4028"/>
    </location>
</feature>
<keyword evidence="5" id="KW-1134">Transmembrane beta strand</keyword>
<feature type="region of interest" description="Disordered" evidence="12">
    <location>
        <begin position="1837"/>
        <end position="1858"/>
    </location>
</feature>
<keyword evidence="11" id="KW-0175">Coiled coil</keyword>
<evidence type="ECO:0000256" key="10">
    <source>
        <dbReference type="ARBA" id="ARBA00023237"/>
    </source>
</evidence>
<feature type="domain" description="Trimeric autotransporter adhesin YadA-like stalk" evidence="15">
    <location>
        <begin position="3453"/>
        <end position="3477"/>
    </location>
</feature>
<feature type="region of interest" description="Disordered" evidence="12">
    <location>
        <begin position="3840"/>
        <end position="3864"/>
    </location>
</feature>
<feature type="compositionally biased region" description="Basic and acidic residues" evidence="12">
    <location>
        <begin position="606"/>
        <end position="618"/>
    </location>
</feature>
<feature type="domain" description="Trimeric autotransporter adhesin YadA-like stalk" evidence="15">
    <location>
        <begin position="2406"/>
        <end position="2446"/>
    </location>
</feature>
<evidence type="ECO:0000259" key="15">
    <source>
        <dbReference type="Pfam" id="PF05662"/>
    </source>
</evidence>
<reference evidence="16 17" key="1">
    <citation type="submission" date="2019-03" db="EMBL/GenBank/DDBJ databases">
        <title>Horizontal Gene Transfer Machinery in Histophilus somni.</title>
        <authorList>
            <person name="Mostafa Nazari M."/>
            <person name="Liljebjelke K."/>
        </authorList>
    </citation>
    <scope>NUCLEOTIDE SEQUENCE [LARGE SCALE GENOMIC DNA]</scope>
    <source>
        <strain evidence="16 17">UOC-EPH-KLM-04</strain>
    </source>
</reference>
<feature type="region of interest" description="Disordered" evidence="12">
    <location>
        <begin position="1515"/>
        <end position="1534"/>
    </location>
</feature>
<gene>
    <name evidence="16" type="ORF">E2R48_05410</name>
</gene>
<name>A0AAX2RZD0_HISSO</name>
<dbReference type="Proteomes" id="UP000297565">
    <property type="component" value="Unassembled WGS sequence"/>
</dbReference>
<accession>A0AAX2RZD0</accession>
<dbReference type="GO" id="GO:0009279">
    <property type="term" value="C:cell outer membrane"/>
    <property type="evidence" value="ECO:0007669"/>
    <property type="project" value="UniProtKB-SubCell"/>
</dbReference>
<evidence type="ECO:0000256" key="1">
    <source>
        <dbReference type="ARBA" id="ARBA00004241"/>
    </source>
</evidence>
<feature type="domain" description="Trimeric autotransporter adhesin YadA-like head" evidence="14">
    <location>
        <begin position="2108"/>
        <end position="2134"/>
    </location>
</feature>
<keyword evidence="7" id="KW-0732">Signal</keyword>
<feature type="domain" description="Trimeric autotransporter adhesin YadA-like head" evidence="14">
    <location>
        <begin position="254"/>
        <end position="279"/>
    </location>
</feature>
<dbReference type="Gene3D" id="3.30.1300.30">
    <property type="entry name" value="GSPII I/J protein-like"/>
    <property type="match status" value="1"/>
</dbReference>
<evidence type="ECO:0000256" key="11">
    <source>
        <dbReference type="SAM" id="Coils"/>
    </source>
</evidence>
<feature type="domain" description="Trimeric autotransporter adhesin YadA-like head" evidence="14">
    <location>
        <begin position="622"/>
        <end position="645"/>
    </location>
</feature>
<dbReference type="InterPro" id="IPR008635">
    <property type="entry name" value="Coiled_stalk_dom"/>
</dbReference>
<feature type="compositionally biased region" description="Polar residues" evidence="12">
    <location>
        <begin position="1844"/>
        <end position="1858"/>
    </location>
</feature>
<evidence type="ECO:0000259" key="14">
    <source>
        <dbReference type="Pfam" id="PF05658"/>
    </source>
</evidence>
<feature type="domain" description="Trimeric autotransporter adhesin YadA-like head" evidence="14">
    <location>
        <begin position="1368"/>
        <end position="1389"/>
    </location>
</feature>
<dbReference type="EMBL" id="SNRV01000010">
    <property type="protein sequence ID" value="TEW29929.1"/>
    <property type="molecule type" value="Genomic_DNA"/>
</dbReference>